<gene>
    <name evidence="2" type="ORF">GCM10010503_57190</name>
</gene>
<dbReference type="EMBL" id="BMUE01000015">
    <property type="protein sequence ID" value="GGW72265.1"/>
    <property type="molecule type" value="Genomic_DNA"/>
</dbReference>
<dbReference type="RefSeq" id="WP_229816314.1">
    <property type="nucleotide sequence ID" value="NZ_BMUE01000015.1"/>
</dbReference>
<evidence type="ECO:0000313" key="2">
    <source>
        <dbReference type="EMBL" id="GGW72265.1"/>
    </source>
</evidence>
<feature type="compositionally biased region" description="Low complexity" evidence="1">
    <location>
        <begin position="62"/>
        <end position="89"/>
    </location>
</feature>
<keyword evidence="3" id="KW-1185">Reference proteome</keyword>
<accession>A0A918MUM9</accession>
<name>A0A918MUM9_9ACTN</name>
<dbReference type="AlphaFoldDB" id="A0A918MUM9"/>
<proteinExistence type="predicted"/>
<sequence length="114" mass="11343">MSGDGAARIASAGAAVDVGEVTTRFLLRGPLPGWFVPGAADRATHRRSRAEDTEGTKESLIPSAVAAAGRARGSGRPAPGAAPGPAVARLCGGHRPAPRGVCAPGVRRGTAALR</sequence>
<reference evidence="2" key="1">
    <citation type="journal article" date="2014" name="Int. J. Syst. Evol. Microbiol.">
        <title>Complete genome sequence of Corynebacterium casei LMG S-19264T (=DSM 44701T), isolated from a smear-ripened cheese.</title>
        <authorList>
            <consortium name="US DOE Joint Genome Institute (JGI-PGF)"/>
            <person name="Walter F."/>
            <person name="Albersmeier A."/>
            <person name="Kalinowski J."/>
            <person name="Ruckert C."/>
        </authorList>
    </citation>
    <scope>NUCLEOTIDE SEQUENCE</scope>
    <source>
        <strain evidence="2">JCM 4490</strain>
    </source>
</reference>
<evidence type="ECO:0000313" key="3">
    <source>
        <dbReference type="Proteomes" id="UP000620224"/>
    </source>
</evidence>
<feature type="region of interest" description="Disordered" evidence="1">
    <location>
        <begin position="36"/>
        <end position="114"/>
    </location>
</feature>
<comment type="caution">
    <text evidence="2">The sequence shown here is derived from an EMBL/GenBank/DDBJ whole genome shotgun (WGS) entry which is preliminary data.</text>
</comment>
<organism evidence="2 3">
    <name type="scientific">Streptomyces lucensis JCM 4490</name>
    <dbReference type="NCBI Taxonomy" id="1306176"/>
    <lineage>
        <taxon>Bacteria</taxon>
        <taxon>Bacillati</taxon>
        <taxon>Actinomycetota</taxon>
        <taxon>Actinomycetes</taxon>
        <taxon>Kitasatosporales</taxon>
        <taxon>Streptomycetaceae</taxon>
        <taxon>Streptomyces</taxon>
    </lineage>
</organism>
<evidence type="ECO:0000256" key="1">
    <source>
        <dbReference type="SAM" id="MobiDB-lite"/>
    </source>
</evidence>
<reference evidence="2" key="2">
    <citation type="submission" date="2020-09" db="EMBL/GenBank/DDBJ databases">
        <authorList>
            <person name="Sun Q."/>
            <person name="Ohkuma M."/>
        </authorList>
    </citation>
    <scope>NUCLEOTIDE SEQUENCE</scope>
    <source>
        <strain evidence="2">JCM 4490</strain>
    </source>
</reference>
<dbReference type="Proteomes" id="UP000620224">
    <property type="component" value="Unassembled WGS sequence"/>
</dbReference>
<protein>
    <submittedName>
        <fullName evidence="2">Uncharacterized protein</fullName>
    </submittedName>
</protein>